<dbReference type="Gene3D" id="3.90.1200.10">
    <property type="match status" value="1"/>
</dbReference>
<keyword evidence="4" id="KW-1185">Reference proteome</keyword>
<evidence type="ECO:0000313" key="4">
    <source>
        <dbReference type="Proteomes" id="UP000324233"/>
    </source>
</evidence>
<dbReference type="InterPro" id="IPR004147">
    <property type="entry name" value="ABC1_dom"/>
</dbReference>
<evidence type="ECO:0000259" key="2">
    <source>
        <dbReference type="Pfam" id="PF03109"/>
    </source>
</evidence>
<reference evidence="3 4" key="1">
    <citation type="submission" date="2019-08" db="EMBL/GenBank/DDBJ databases">
        <title>Deep-cultivation of Planctomycetes and their phenomic and genomic characterization uncovers novel biology.</title>
        <authorList>
            <person name="Wiegand S."/>
            <person name="Jogler M."/>
            <person name="Boedeker C."/>
            <person name="Pinto D."/>
            <person name="Vollmers J."/>
            <person name="Rivas-Marin E."/>
            <person name="Kohn T."/>
            <person name="Peeters S.H."/>
            <person name="Heuer A."/>
            <person name="Rast P."/>
            <person name="Oberbeckmann S."/>
            <person name="Bunk B."/>
            <person name="Jeske O."/>
            <person name="Meyerdierks A."/>
            <person name="Storesund J.E."/>
            <person name="Kallscheuer N."/>
            <person name="Luecker S."/>
            <person name="Lage O.M."/>
            <person name="Pohl T."/>
            <person name="Merkel B.J."/>
            <person name="Hornburger P."/>
            <person name="Mueller R.-W."/>
            <person name="Bruemmer F."/>
            <person name="Labrenz M."/>
            <person name="Spormann A.M."/>
            <person name="Op den Camp H."/>
            <person name="Overmann J."/>
            <person name="Amann R."/>
            <person name="Jetten M.S.M."/>
            <person name="Mascher T."/>
            <person name="Medema M.H."/>
            <person name="Devos D.P."/>
            <person name="Kaster A.-K."/>
            <person name="Ovreas L."/>
            <person name="Rohde M."/>
            <person name="Galperin M.Y."/>
            <person name="Jogler C."/>
        </authorList>
    </citation>
    <scope>NUCLEOTIDE SEQUENCE [LARGE SCALE GENOMIC DNA]</scope>
    <source>
        <strain evidence="3 4">OJF2</strain>
    </source>
</reference>
<dbReference type="Pfam" id="PF03109">
    <property type="entry name" value="ABC1"/>
    <property type="match status" value="1"/>
</dbReference>
<dbReference type="PANTHER" id="PTHR10566:SF113">
    <property type="entry name" value="PROTEIN ACTIVITY OF BC1 COMPLEX KINASE 7, CHLOROPLASTIC"/>
    <property type="match status" value="1"/>
</dbReference>
<dbReference type="InterPro" id="IPR050154">
    <property type="entry name" value="UbiB_kinase"/>
</dbReference>
<dbReference type="RefSeq" id="WP_210420497.1">
    <property type="nucleotide sequence ID" value="NZ_CP042997.1"/>
</dbReference>
<dbReference type="PANTHER" id="PTHR10566">
    <property type="entry name" value="CHAPERONE-ACTIVITY OF BC1 COMPLEX CABC1 -RELATED"/>
    <property type="match status" value="1"/>
</dbReference>
<dbReference type="InterPro" id="IPR011009">
    <property type="entry name" value="Kinase-like_dom_sf"/>
</dbReference>
<accession>A0A5B9W0Y0</accession>
<dbReference type="CDD" id="cd05121">
    <property type="entry name" value="ABC1_ADCK3-like"/>
    <property type="match status" value="1"/>
</dbReference>
<comment type="similarity">
    <text evidence="1">Belongs to the protein kinase superfamily. ADCK protein kinase family.</text>
</comment>
<sequence length="498" mass="54207">MTDWDWLIGDAVIGSILPPEYARYRRPVVEGLRHFLGRLRAGEIAGILAGQAALGPTATAEERLVDLAERCPVLHKIGQVLARDRRLSAELRRHLQRLESLPPTTPVAAIEAVLAAELGRLDRLGVTLEPPALAEASVAVVIPFSRHAGPEPRRGVFKVLRPGIEEKLSRELRSLEDIGAFLDDSCARFEIPALEYREVFEQVRESLVSEVDLAGEQDHLRRAAAIYADAPDVVIPRVLPYCSPRVTAMEWVDGRKVTDAGPLSPGHRRRLAEVVIESLIAAPALSTDEDAIFHADPHAGNLLATPDRRLAILDWSLAGRLGRGDRAAMTQVMLGGLTLDPGSVRDGLRGLSADGRLDDPALAAVTAEHLRTLRHGGFPGFSWLMGLVDDAVLRARLRAHSGLMLFRKVLHTLEGVVADISPDVQADRVLPAIFLRRFVSEIPARLAAPYRSRRFGTGLSNEDLAILLVQLSSTPARAFVENTLELLAALGGRPEPGL</sequence>
<proteinExistence type="inferred from homology"/>
<protein>
    <recommendedName>
        <fullName evidence="2">ABC1 atypical kinase-like domain-containing protein</fullName>
    </recommendedName>
</protein>
<dbReference type="GO" id="GO:0016740">
    <property type="term" value="F:transferase activity"/>
    <property type="evidence" value="ECO:0007669"/>
    <property type="project" value="UniProtKB-KW"/>
</dbReference>
<name>A0A5B9W0Y0_9BACT</name>
<dbReference type="SUPFAM" id="SSF56112">
    <property type="entry name" value="Protein kinase-like (PK-like)"/>
    <property type="match status" value="1"/>
</dbReference>
<organism evidence="3 4">
    <name type="scientific">Aquisphaera giovannonii</name>
    <dbReference type="NCBI Taxonomy" id="406548"/>
    <lineage>
        <taxon>Bacteria</taxon>
        <taxon>Pseudomonadati</taxon>
        <taxon>Planctomycetota</taxon>
        <taxon>Planctomycetia</taxon>
        <taxon>Isosphaerales</taxon>
        <taxon>Isosphaeraceae</taxon>
        <taxon>Aquisphaera</taxon>
    </lineage>
</organism>
<dbReference type="EMBL" id="CP042997">
    <property type="protein sequence ID" value="QEH33901.1"/>
    <property type="molecule type" value="Genomic_DNA"/>
</dbReference>
<evidence type="ECO:0000313" key="3">
    <source>
        <dbReference type="EMBL" id="QEH33901.1"/>
    </source>
</evidence>
<dbReference type="AlphaFoldDB" id="A0A5B9W0Y0"/>
<dbReference type="KEGG" id="agv:OJF2_24330"/>
<dbReference type="Proteomes" id="UP000324233">
    <property type="component" value="Chromosome"/>
</dbReference>
<keyword evidence="3" id="KW-0808">Transferase</keyword>
<evidence type="ECO:0000256" key="1">
    <source>
        <dbReference type="ARBA" id="ARBA00009670"/>
    </source>
</evidence>
<gene>
    <name evidence="3" type="primary">ubiB_2</name>
    <name evidence="3" type="ORF">OJF2_24330</name>
</gene>
<feature type="domain" description="ABC1 atypical kinase-like" evidence="2">
    <location>
        <begin position="103"/>
        <end position="340"/>
    </location>
</feature>